<evidence type="ECO:0000313" key="2">
    <source>
        <dbReference type="EMBL" id="CAB0034553.1"/>
    </source>
</evidence>
<dbReference type="AlphaFoldDB" id="A0A6H5I985"/>
<feature type="compositionally biased region" description="Basic residues" evidence="1">
    <location>
        <begin position="103"/>
        <end position="113"/>
    </location>
</feature>
<accession>A0A6H5I985</accession>
<protein>
    <submittedName>
        <fullName evidence="2">Uncharacterized protein</fullName>
    </submittedName>
</protein>
<feature type="compositionally biased region" description="Polar residues" evidence="1">
    <location>
        <begin position="329"/>
        <end position="338"/>
    </location>
</feature>
<feature type="region of interest" description="Disordered" evidence="1">
    <location>
        <begin position="65"/>
        <end position="207"/>
    </location>
</feature>
<dbReference type="EMBL" id="CADCXV010000745">
    <property type="protein sequence ID" value="CAB0034553.1"/>
    <property type="molecule type" value="Genomic_DNA"/>
</dbReference>
<feature type="compositionally biased region" description="Basic and acidic residues" evidence="1">
    <location>
        <begin position="114"/>
        <end position="133"/>
    </location>
</feature>
<feature type="compositionally biased region" description="Low complexity" evidence="1">
    <location>
        <begin position="82"/>
        <end position="102"/>
    </location>
</feature>
<keyword evidence="3" id="KW-1185">Reference proteome</keyword>
<feature type="region of interest" description="Disordered" evidence="1">
    <location>
        <begin position="325"/>
        <end position="359"/>
    </location>
</feature>
<feature type="compositionally biased region" description="Low complexity" evidence="1">
    <location>
        <begin position="134"/>
        <end position="169"/>
    </location>
</feature>
<feature type="non-terminal residue" evidence="2">
    <location>
        <position position="418"/>
    </location>
</feature>
<proteinExistence type="predicted"/>
<evidence type="ECO:0000256" key="1">
    <source>
        <dbReference type="SAM" id="MobiDB-lite"/>
    </source>
</evidence>
<sequence>HRIHEKKKRNTITFDLCSYIYPMYLCVTQLRGLQHRPERHHRHRLQPAHTQRADIRRRLLSARQDAIGSQESAAADDESAVRPAGLQRAEAAAAASARWPRPLSRRRTGHRRRGERDAAQKRDEKRNRGRDEYASAAAPATAAPAAAADPADAHAAASAPLSEAAPVASLDSAEGRLGSTQRIDSPDGATAAATASSQEPAGESAAANALDDTREHDGDDAGVGRPSLAAVLAGHRGHKGLMLRAAPRLHGRLGSRHYLDAPVNSRRVAAADPGDGDENVSCTSCANLINETVPILRIIEISRFKFERNIIVIIIVTINMKLKSKESSGNKGTTSTRRCNVRNGRDSDSPFHEAGNSWKAKSARTKVNLSDILSEQAGNDVRNCRHQYMLYPRAIRANRKHVRDAVPTSQLTIRITRS</sequence>
<gene>
    <name evidence="2" type="ORF">TBRA_LOCUS6451</name>
</gene>
<reference evidence="2 3" key="1">
    <citation type="submission" date="2020-02" db="EMBL/GenBank/DDBJ databases">
        <authorList>
            <person name="Ferguson B K."/>
        </authorList>
    </citation>
    <scope>NUCLEOTIDE SEQUENCE [LARGE SCALE GENOMIC DNA]</scope>
</reference>
<dbReference type="Proteomes" id="UP000479190">
    <property type="component" value="Unassembled WGS sequence"/>
</dbReference>
<evidence type="ECO:0000313" key="3">
    <source>
        <dbReference type="Proteomes" id="UP000479190"/>
    </source>
</evidence>
<organism evidence="2 3">
    <name type="scientific">Trichogramma brassicae</name>
    <dbReference type="NCBI Taxonomy" id="86971"/>
    <lineage>
        <taxon>Eukaryota</taxon>
        <taxon>Metazoa</taxon>
        <taxon>Ecdysozoa</taxon>
        <taxon>Arthropoda</taxon>
        <taxon>Hexapoda</taxon>
        <taxon>Insecta</taxon>
        <taxon>Pterygota</taxon>
        <taxon>Neoptera</taxon>
        <taxon>Endopterygota</taxon>
        <taxon>Hymenoptera</taxon>
        <taxon>Apocrita</taxon>
        <taxon>Proctotrupomorpha</taxon>
        <taxon>Chalcidoidea</taxon>
        <taxon>Trichogrammatidae</taxon>
        <taxon>Trichogramma</taxon>
    </lineage>
</organism>
<feature type="non-terminal residue" evidence="2">
    <location>
        <position position="1"/>
    </location>
</feature>
<name>A0A6H5I985_9HYME</name>